<feature type="compositionally biased region" description="Acidic residues" evidence="1">
    <location>
        <begin position="224"/>
        <end position="245"/>
    </location>
</feature>
<gene>
    <name evidence="2" type="ORF">Tco_0678194</name>
</gene>
<name>A0ABQ4XEB3_9ASTR</name>
<protein>
    <submittedName>
        <fullName evidence="2">Uncharacterized protein</fullName>
    </submittedName>
</protein>
<feature type="region of interest" description="Disordered" evidence="1">
    <location>
        <begin position="1"/>
        <end position="34"/>
    </location>
</feature>
<evidence type="ECO:0000313" key="2">
    <source>
        <dbReference type="EMBL" id="GJS63630.1"/>
    </source>
</evidence>
<feature type="compositionally biased region" description="Basic and acidic residues" evidence="1">
    <location>
        <begin position="17"/>
        <end position="26"/>
    </location>
</feature>
<keyword evidence="3" id="KW-1185">Reference proteome</keyword>
<reference evidence="2" key="1">
    <citation type="journal article" date="2022" name="Int. J. Mol. Sci.">
        <title>Draft Genome of Tanacetum Coccineum: Genomic Comparison of Closely Related Tanacetum-Family Plants.</title>
        <authorList>
            <person name="Yamashiro T."/>
            <person name="Shiraishi A."/>
            <person name="Nakayama K."/>
            <person name="Satake H."/>
        </authorList>
    </citation>
    <scope>NUCLEOTIDE SEQUENCE</scope>
</reference>
<dbReference type="Proteomes" id="UP001151760">
    <property type="component" value="Unassembled WGS sequence"/>
</dbReference>
<sequence>MCSPNTESDIGESFSKTSKDTSKSSDDDTTLLNQEPFVVCQTRPVGTKKSDWEEQAAKDRYWKLPVCYDDDDDEESSIPLKDTIISRLFVFVKNLFPTPSEPEHFSDIERGIPNYFHPLFDLDEVSPIGDEVLESITSIPSGIDSFDAESDLIESLLNRDTSINDSQKIDSLLDEFADCFMITLLPALRKNLILKILSSSSLPSPIHRTEDSDSLMEEIDIFLDDDDSIPPGIENDDFDSEDDDNSTSRPEFESFHFDYPDSGNSTIDVVEDIPVDVPNILPTHPALLMDFDFIPSNNDVGSDLDDSSPSGDRNKIYDPGICIEVESTRFLSTLSPVIDTLLTFSSENEDKVFNHGVLASKEKSSSSSSHRGFNASKLFHQKSPMLIHGDNTPNLGVRHPHFYPP</sequence>
<organism evidence="2 3">
    <name type="scientific">Tanacetum coccineum</name>
    <dbReference type="NCBI Taxonomy" id="301880"/>
    <lineage>
        <taxon>Eukaryota</taxon>
        <taxon>Viridiplantae</taxon>
        <taxon>Streptophyta</taxon>
        <taxon>Embryophyta</taxon>
        <taxon>Tracheophyta</taxon>
        <taxon>Spermatophyta</taxon>
        <taxon>Magnoliopsida</taxon>
        <taxon>eudicotyledons</taxon>
        <taxon>Gunneridae</taxon>
        <taxon>Pentapetalae</taxon>
        <taxon>asterids</taxon>
        <taxon>campanulids</taxon>
        <taxon>Asterales</taxon>
        <taxon>Asteraceae</taxon>
        <taxon>Asteroideae</taxon>
        <taxon>Anthemideae</taxon>
        <taxon>Anthemidinae</taxon>
        <taxon>Tanacetum</taxon>
    </lineage>
</organism>
<evidence type="ECO:0000313" key="3">
    <source>
        <dbReference type="Proteomes" id="UP001151760"/>
    </source>
</evidence>
<evidence type="ECO:0000256" key="1">
    <source>
        <dbReference type="SAM" id="MobiDB-lite"/>
    </source>
</evidence>
<proteinExistence type="predicted"/>
<dbReference type="EMBL" id="BQNB010009445">
    <property type="protein sequence ID" value="GJS63630.1"/>
    <property type="molecule type" value="Genomic_DNA"/>
</dbReference>
<feature type="region of interest" description="Disordered" evidence="1">
    <location>
        <begin position="224"/>
        <end position="252"/>
    </location>
</feature>
<accession>A0ABQ4XEB3</accession>
<reference evidence="2" key="2">
    <citation type="submission" date="2022-01" db="EMBL/GenBank/DDBJ databases">
        <authorList>
            <person name="Yamashiro T."/>
            <person name="Shiraishi A."/>
            <person name="Satake H."/>
            <person name="Nakayama K."/>
        </authorList>
    </citation>
    <scope>NUCLEOTIDE SEQUENCE</scope>
</reference>
<comment type="caution">
    <text evidence="2">The sequence shown here is derived from an EMBL/GenBank/DDBJ whole genome shotgun (WGS) entry which is preliminary data.</text>
</comment>